<name>A0ABP7FXA9_9ACTN</name>
<keyword evidence="5" id="KW-0012">Acyltransferase</keyword>
<evidence type="ECO:0000256" key="2">
    <source>
        <dbReference type="SAM" id="Phobius"/>
    </source>
</evidence>
<gene>
    <name evidence="5" type="ORF">GCM10022402_32300</name>
</gene>
<protein>
    <submittedName>
        <fullName evidence="5">Acyltransferase family protein</fullName>
    </submittedName>
</protein>
<feature type="transmembrane region" description="Helical" evidence="2">
    <location>
        <begin position="226"/>
        <end position="246"/>
    </location>
</feature>
<dbReference type="RefSeq" id="WP_344972649.1">
    <property type="nucleotide sequence ID" value="NZ_BAABDD010000015.1"/>
</dbReference>
<dbReference type="Pfam" id="PF01757">
    <property type="entry name" value="Acyl_transf_3"/>
    <property type="match status" value="1"/>
</dbReference>
<dbReference type="EMBL" id="BAABDD010000015">
    <property type="protein sequence ID" value="GAA3750682.1"/>
    <property type="molecule type" value="Genomic_DNA"/>
</dbReference>
<dbReference type="InterPro" id="IPR002656">
    <property type="entry name" value="Acyl_transf_3_dom"/>
</dbReference>
<evidence type="ECO:0000256" key="1">
    <source>
        <dbReference type="SAM" id="MobiDB-lite"/>
    </source>
</evidence>
<evidence type="ECO:0000259" key="3">
    <source>
        <dbReference type="Pfam" id="PF01757"/>
    </source>
</evidence>
<evidence type="ECO:0000259" key="4">
    <source>
        <dbReference type="Pfam" id="PF19040"/>
    </source>
</evidence>
<comment type="caution">
    <text evidence="5">The sequence shown here is derived from an EMBL/GenBank/DDBJ whole genome shotgun (WGS) entry which is preliminary data.</text>
</comment>
<keyword evidence="2" id="KW-0472">Membrane</keyword>
<dbReference type="InterPro" id="IPR043968">
    <property type="entry name" value="SGNH"/>
</dbReference>
<keyword evidence="6" id="KW-1185">Reference proteome</keyword>
<proteinExistence type="predicted"/>
<feature type="domain" description="SGNH" evidence="4">
    <location>
        <begin position="460"/>
        <end position="680"/>
    </location>
</feature>
<feature type="transmembrane region" description="Helical" evidence="2">
    <location>
        <begin position="168"/>
        <end position="186"/>
    </location>
</feature>
<dbReference type="Proteomes" id="UP001500908">
    <property type="component" value="Unassembled WGS sequence"/>
</dbReference>
<feature type="domain" description="Acyltransferase 3" evidence="3">
    <location>
        <begin position="32"/>
        <end position="359"/>
    </location>
</feature>
<dbReference type="GO" id="GO:0016746">
    <property type="term" value="F:acyltransferase activity"/>
    <property type="evidence" value="ECO:0007669"/>
    <property type="project" value="UniProtKB-KW"/>
</dbReference>
<dbReference type="Pfam" id="PF19040">
    <property type="entry name" value="SGNH"/>
    <property type="match status" value="1"/>
</dbReference>
<feature type="region of interest" description="Disordered" evidence="1">
    <location>
        <begin position="1"/>
        <end position="24"/>
    </location>
</feature>
<feature type="transmembrane region" description="Helical" evidence="2">
    <location>
        <begin position="193"/>
        <end position="214"/>
    </location>
</feature>
<dbReference type="InterPro" id="IPR050879">
    <property type="entry name" value="Acyltransferase_3"/>
</dbReference>
<reference evidence="6" key="1">
    <citation type="journal article" date="2019" name="Int. J. Syst. Evol. Microbiol.">
        <title>The Global Catalogue of Microorganisms (GCM) 10K type strain sequencing project: providing services to taxonomists for standard genome sequencing and annotation.</title>
        <authorList>
            <consortium name="The Broad Institute Genomics Platform"/>
            <consortium name="The Broad Institute Genome Sequencing Center for Infectious Disease"/>
            <person name="Wu L."/>
            <person name="Ma J."/>
        </authorList>
    </citation>
    <scope>NUCLEOTIDE SEQUENCE [LARGE SCALE GENOMIC DNA]</scope>
    <source>
        <strain evidence="6">JCM 17137</strain>
    </source>
</reference>
<feature type="transmembrane region" description="Helical" evidence="2">
    <location>
        <begin position="341"/>
        <end position="359"/>
    </location>
</feature>
<dbReference type="PANTHER" id="PTHR23028">
    <property type="entry name" value="ACETYLTRANSFERASE"/>
    <property type="match status" value="1"/>
</dbReference>
<keyword evidence="2" id="KW-0812">Transmembrane</keyword>
<feature type="transmembrane region" description="Helical" evidence="2">
    <location>
        <begin position="379"/>
        <end position="399"/>
    </location>
</feature>
<feature type="transmembrane region" description="Helical" evidence="2">
    <location>
        <begin position="277"/>
        <end position="296"/>
    </location>
</feature>
<organism evidence="5 6">
    <name type="scientific">Salinactinospora qingdaonensis</name>
    <dbReference type="NCBI Taxonomy" id="702744"/>
    <lineage>
        <taxon>Bacteria</taxon>
        <taxon>Bacillati</taxon>
        <taxon>Actinomycetota</taxon>
        <taxon>Actinomycetes</taxon>
        <taxon>Streptosporangiales</taxon>
        <taxon>Nocardiopsidaceae</taxon>
        <taxon>Salinactinospora</taxon>
    </lineage>
</organism>
<evidence type="ECO:0000313" key="6">
    <source>
        <dbReference type="Proteomes" id="UP001500908"/>
    </source>
</evidence>
<evidence type="ECO:0000313" key="5">
    <source>
        <dbReference type="EMBL" id="GAA3750682.1"/>
    </source>
</evidence>
<feature type="transmembrane region" description="Helical" evidence="2">
    <location>
        <begin position="57"/>
        <end position="75"/>
    </location>
</feature>
<feature type="transmembrane region" description="Helical" evidence="2">
    <location>
        <begin position="317"/>
        <end position="335"/>
    </location>
</feature>
<feature type="transmembrane region" description="Helical" evidence="2">
    <location>
        <begin position="253"/>
        <end position="271"/>
    </location>
</feature>
<keyword evidence="2" id="KW-1133">Transmembrane helix</keyword>
<accession>A0ABP7FXA9</accession>
<keyword evidence="5" id="KW-0808">Transferase</keyword>
<sequence length="690" mass="74851">MTAAPTSLPSAPGDNAPGARPTVAPRSEYRPEVQGLRAVAVLLVAVYHIWLGRVSGGVDVFLLITGFLITGSLLRSVERQGRIRYLAFWTRLLNRLAPSAGLVLLGILTASALWLPTAQWRDVIAETFAAALYHENWYLATNAVDYLARDSSISPVQHFWSLSIQGQFYLLWPLLVTLAAVIARWCGQPLRRVVMVALVAVMAGSLGYSVWITATNQAWAYFDTGARLWELALGGILAIVLPHLAFSPRLRLAMGWVGLVGLVSCGLLLQVSTLFPGWIALWPTGAAVLVILAGTTGSRFGADRLLTWRPLDYIGDLSYALYLWHWPVLAIYLSVAGRTVASLHGGLLVLAVSVALAAATKWLMEDGVGRLTRGRKSLLWPLAVGVACLLPAVTAAGVWESRLDRQEQAQVETADQQRDRYPGAAVLMPGFSGTLPEAPVLPSPVNAHNDQGDNKEPGGCHDLFEATTATPCVDGPADAERTLVLVGQSHAAHWYTALRDAAVERGWRLVSMTKDACQFSTEPSYRGEDEYLECEPWNQDVMRRIADIDPDLVITTATRSSAGNGESVLDGYAQRWRELDAMGIPVLGIRDTPRMATSAAQCVAEHGPDAAECTTDFTRSLAEVPPYEGMAGVPASMSFIDLNDYFCPQRRCQSVIGNVLVYYDDSHITATYSATLAPVVGAEIERVTGW</sequence>
<dbReference type="PANTHER" id="PTHR23028:SF53">
    <property type="entry name" value="ACYL_TRANSF_3 DOMAIN-CONTAINING PROTEIN"/>
    <property type="match status" value="1"/>
</dbReference>
<feature type="transmembrane region" description="Helical" evidence="2">
    <location>
        <begin position="96"/>
        <end position="115"/>
    </location>
</feature>